<keyword evidence="7" id="KW-1185">Reference proteome</keyword>
<evidence type="ECO:0000256" key="1">
    <source>
        <dbReference type="ARBA" id="ARBA00007261"/>
    </source>
</evidence>
<dbReference type="InterPro" id="IPR011249">
    <property type="entry name" value="Metalloenz_LuxS/M16"/>
</dbReference>
<name>A0ABS2K8Q1_9GAMM</name>
<feature type="domain" description="Peptidase M16 C-terminal" evidence="5">
    <location>
        <begin position="208"/>
        <end position="378"/>
    </location>
</feature>
<dbReference type="InterPro" id="IPR050361">
    <property type="entry name" value="MPP/UQCRC_Complex"/>
</dbReference>
<comment type="caution">
    <text evidence="6">The sequence shown here is derived from an EMBL/GenBank/DDBJ whole genome shotgun (WGS) entry which is preliminary data.</text>
</comment>
<evidence type="ECO:0000259" key="5">
    <source>
        <dbReference type="Pfam" id="PF05193"/>
    </source>
</evidence>
<protein>
    <submittedName>
        <fullName evidence="6">Insulinase family protein</fullName>
    </submittedName>
</protein>
<feature type="region of interest" description="Disordered" evidence="2">
    <location>
        <begin position="444"/>
        <end position="465"/>
    </location>
</feature>
<dbReference type="EMBL" id="JADIKE010000039">
    <property type="protein sequence ID" value="MBM7127596.1"/>
    <property type="molecule type" value="Genomic_DNA"/>
</dbReference>
<reference evidence="6" key="1">
    <citation type="submission" date="2020-10" db="EMBL/GenBank/DDBJ databases">
        <title>Phylogeny of dyella-like bacteria.</title>
        <authorList>
            <person name="Fu J."/>
        </authorList>
    </citation>
    <scope>NUCLEOTIDE SEQUENCE</scope>
    <source>
        <strain evidence="6">DHOC52</strain>
    </source>
</reference>
<accession>A0ABS2K8Q1</accession>
<dbReference type="Pfam" id="PF05193">
    <property type="entry name" value="Peptidase_M16_C"/>
    <property type="match status" value="2"/>
</dbReference>
<keyword evidence="3" id="KW-0732">Signal</keyword>
<dbReference type="Pfam" id="PF00675">
    <property type="entry name" value="Peptidase_M16"/>
    <property type="match status" value="1"/>
</dbReference>
<dbReference type="Gene3D" id="3.30.830.10">
    <property type="entry name" value="Metalloenzyme, LuxS/M16 peptidase-like"/>
    <property type="match status" value="4"/>
</dbReference>
<evidence type="ECO:0000256" key="2">
    <source>
        <dbReference type="SAM" id="MobiDB-lite"/>
    </source>
</evidence>
<evidence type="ECO:0000259" key="4">
    <source>
        <dbReference type="Pfam" id="PF00675"/>
    </source>
</evidence>
<dbReference type="InterPro" id="IPR011765">
    <property type="entry name" value="Pept_M16_N"/>
</dbReference>
<dbReference type="PANTHER" id="PTHR11851">
    <property type="entry name" value="METALLOPROTEASE"/>
    <property type="match status" value="1"/>
</dbReference>
<dbReference type="SUPFAM" id="SSF63411">
    <property type="entry name" value="LuxS/MPP-like metallohydrolase"/>
    <property type="match status" value="4"/>
</dbReference>
<dbReference type="InterPro" id="IPR007863">
    <property type="entry name" value="Peptidase_M16_C"/>
</dbReference>
<dbReference type="PANTHER" id="PTHR11851:SF49">
    <property type="entry name" value="MITOCHONDRIAL-PROCESSING PEPTIDASE SUBUNIT ALPHA"/>
    <property type="match status" value="1"/>
</dbReference>
<evidence type="ECO:0000313" key="7">
    <source>
        <dbReference type="Proteomes" id="UP001430149"/>
    </source>
</evidence>
<feature type="domain" description="Peptidase M16 N-terminal" evidence="4">
    <location>
        <begin position="54"/>
        <end position="183"/>
    </location>
</feature>
<sequence>MMSRPLKTLAWSVMLSLGLVAASIPARADAPAASQAVAGDGKVLHATLDNGLRVVIVRETLSPMVTTQITYLAGGYHTPDGFPGTAHALEHMMFRDSQGMSGAQLDEMTGKMGAENNAFTTNDATQFYFVAPSNYLDILLHIESTRMEGALLTQKNWDSERGAIEQEVSRDISDPGYLAFQKAERILYAGTGYAEDALGTRPSFDKTTAQDLQAFYKNWYAPNNALLVIVGDVDPHSTLAKVRDLFGKIPERKTPERAPLKLQPVKPETIAANTPQGTGSVQFLYRMPGMKDNDNAAAQILLDVLNNARSSLSALAVQGKVLSSDAQLQPFSYGGVGLIEVGFPKGGDAKQAQTDLDGVINDLLKNGVPADLVEASKRSEIAQAEFNKNSAVTLASAWSQAIAWMGLNSPDEAEQQFRNVTVDDVNRVAREYLKPDQRVTVVLTSDNNGQRPPDSAGFGGSESFAGNDKLDQPLPAWAAEKLSKLEIPRWTLAPVQMTLSNGIRLIVQPETISKTVSVVGHIDNNPKLHEPAGQEGAARLLSTLFDYGSTTLDRDAFHKALDDISATESGGTDFGVDVLSDQFDRGVQLLADNELHPALPQQGFSVQQETLSRTLAGEMQSPQYKMMKALREGLLPKGDPDLRLATPDTVNKLTLQDIKDYYAKTYRPDLTTIVVVGNVTPDQAKATVERYFGQWKAEGPRPNVISKPVPTNPAGYTVIENPYASQDQVLMGQMIELNMHDPDRYALQLGNDVLGGNGFASRLMADIRVKHGYAYGAGSGLHFDRSRSIFFVQYGSDPDKVAAVDGLVRQNLIDMQTTPVKEDELTNARQYEIRSIPVGVASISSIARSLLTWAWHDEPLDQPMVAAKHYLELTPEQVQAAFKKYLKPQSLMQVVQGPPPAKH</sequence>
<feature type="domain" description="Peptidase M16 C-terminal" evidence="5">
    <location>
        <begin position="652"/>
        <end position="830"/>
    </location>
</feature>
<feature type="signal peptide" evidence="3">
    <location>
        <begin position="1"/>
        <end position="28"/>
    </location>
</feature>
<organism evidence="6 7">
    <name type="scientific">Dyella flava</name>
    <dbReference type="NCBI Taxonomy" id="1920170"/>
    <lineage>
        <taxon>Bacteria</taxon>
        <taxon>Pseudomonadati</taxon>
        <taxon>Pseudomonadota</taxon>
        <taxon>Gammaproteobacteria</taxon>
        <taxon>Lysobacterales</taxon>
        <taxon>Rhodanobacteraceae</taxon>
        <taxon>Dyella</taxon>
    </lineage>
</organism>
<evidence type="ECO:0000313" key="6">
    <source>
        <dbReference type="EMBL" id="MBM7127596.1"/>
    </source>
</evidence>
<dbReference type="RefSeq" id="WP_204684110.1">
    <property type="nucleotide sequence ID" value="NZ_BSNR01000014.1"/>
</dbReference>
<feature type="chain" id="PRO_5046897144" evidence="3">
    <location>
        <begin position="29"/>
        <end position="903"/>
    </location>
</feature>
<evidence type="ECO:0000256" key="3">
    <source>
        <dbReference type="SAM" id="SignalP"/>
    </source>
</evidence>
<gene>
    <name evidence="6" type="ORF">ISP19_19640</name>
</gene>
<dbReference type="Proteomes" id="UP001430149">
    <property type="component" value="Unassembled WGS sequence"/>
</dbReference>
<proteinExistence type="inferred from homology"/>
<comment type="similarity">
    <text evidence="1">Belongs to the peptidase M16 family.</text>
</comment>